<dbReference type="GeneID" id="68120476"/>
<keyword evidence="2" id="KW-0812">Transmembrane</keyword>
<keyword evidence="4" id="KW-1185">Reference proteome</keyword>
<feature type="transmembrane region" description="Helical" evidence="2">
    <location>
        <begin position="362"/>
        <end position="384"/>
    </location>
</feature>
<dbReference type="VEuPathDB" id="AmoebaDB:FDP41_013261"/>
<dbReference type="AlphaFoldDB" id="A0A6A5C4I0"/>
<feature type="transmembrane region" description="Helical" evidence="2">
    <location>
        <begin position="483"/>
        <end position="506"/>
    </location>
</feature>
<feature type="transmembrane region" description="Helical" evidence="2">
    <location>
        <begin position="526"/>
        <end position="543"/>
    </location>
</feature>
<dbReference type="Proteomes" id="UP000444721">
    <property type="component" value="Unassembled WGS sequence"/>
</dbReference>
<evidence type="ECO:0000256" key="2">
    <source>
        <dbReference type="SAM" id="Phobius"/>
    </source>
</evidence>
<reference evidence="3 4" key="1">
    <citation type="journal article" date="2019" name="Sci. Rep.">
        <title>Nanopore sequencing improves the draft genome of the human pathogenic amoeba Naegleria fowleri.</title>
        <authorList>
            <person name="Liechti N."/>
            <person name="Schurch N."/>
            <person name="Bruggmann R."/>
            <person name="Wittwer M."/>
        </authorList>
    </citation>
    <scope>NUCLEOTIDE SEQUENCE [LARGE SCALE GENOMIC DNA]</scope>
    <source>
        <strain evidence="3 4">ATCC 30894</strain>
    </source>
</reference>
<organism evidence="3 4">
    <name type="scientific">Naegleria fowleri</name>
    <name type="common">Brain eating amoeba</name>
    <dbReference type="NCBI Taxonomy" id="5763"/>
    <lineage>
        <taxon>Eukaryota</taxon>
        <taxon>Discoba</taxon>
        <taxon>Heterolobosea</taxon>
        <taxon>Tetramitia</taxon>
        <taxon>Eutetramitia</taxon>
        <taxon>Vahlkampfiidae</taxon>
        <taxon>Naegleria</taxon>
    </lineage>
</organism>
<protein>
    <submittedName>
        <fullName evidence="3">Uncharacterized protein</fullName>
    </submittedName>
</protein>
<feature type="transmembrane region" description="Helical" evidence="2">
    <location>
        <begin position="411"/>
        <end position="433"/>
    </location>
</feature>
<feature type="transmembrane region" description="Helical" evidence="2">
    <location>
        <begin position="315"/>
        <end position="342"/>
    </location>
</feature>
<dbReference type="RefSeq" id="XP_044565491.1">
    <property type="nucleotide sequence ID" value="XM_044703872.1"/>
</dbReference>
<dbReference type="OMA" id="YGFKCDY"/>
<keyword evidence="2" id="KW-0472">Membrane</keyword>
<sequence length="607" mass="69570">MVLAFPIWKNCSLEVIDPTTFTPSCSSIILLNETTLYTRYEPSVEFSLFYQFFDTKSFELCSNEQQQVSSTNLLLLFSKYGIESCERLFCEDFPKLINNFTLSNDDSKKKILDFDLSLYVKQYLNDTYGVTSLRNQQRVASEFAYMMNYCQYCKRSDFIEFHRNMSQHYANPNNTCFQYLKSDAFCNYGHSNALAPWNKSTWMNVSSSPPPLILDSDLQIPLIYGNSLLIQPSLNSWICYCGNSKYGFKCDYFSTTFIGFTFQAYPVIAFVLPLFLIFVHIGCVIVPSFYRGILKVKDHMKHRMVKFYRAFYDEFFTLNWLAYICIILHLVFLSLENLFAIATSQMFQLKSTMGSGFFRAIHLLWIFTALFSTFVIWFNLLMGVNKGSKSTNRISSHASASVIVLHPALKILVLIFAALFLLLLILPIVYLAIPSIAKIFNLTFFSLSLAITIVFVSGFFIFGARLYLLLRKANHLSIFQIKFTRAIMFLTVVAALVFIEIVLIMIEYGSGQVMLGLFYRSVNFNIMDVTCCLVTIGMIYLFTPIEDLKQLYGVNCCLERLRRLKGRATSTHNNNTSSSIGNNNTIDNSSNNRELPLTTTTTTMSNL</sequence>
<evidence type="ECO:0000256" key="1">
    <source>
        <dbReference type="SAM" id="MobiDB-lite"/>
    </source>
</evidence>
<evidence type="ECO:0000313" key="4">
    <source>
        <dbReference type="Proteomes" id="UP000444721"/>
    </source>
</evidence>
<name>A0A6A5C4I0_NAEFO</name>
<dbReference type="EMBL" id="VFQX01000017">
    <property type="protein sequence ID" value="KAF0980778.1"/>
    <property type="molecule type" value="Genomic_DNA"/>
</dbReference>
<proteinExistence type="predicted"/>
<keyword evidence="2" id="KW-1133">Transmembrane helix</keyword>
<comment type="caution">
    <text evidence="3">The sequence shown here is derived from an EMBL/GenBank/DDBJ whole genome shotgun (WGS) entry which is preliminary data.</text>
</comment>
<dbReference type="VEuPathDB" id="AmoebaDB:NF0028430"/>
<feature type="region of interest" description="Disordered" evidence="1">
    <location>
        <begin position="569"/>
        <end position="607"/>
    </location>
</feature>
<accession>A0A6A5C4I0</accession>
<dbReference type="OrthoDB" id="10366104at2759"/>
<dbReference type="VEuPathDB" id="AmoebaDB:NfTy_036520"/>
<feature type="transmembrane region" description="Helical" evidence="2">
    <location>
        <begin position="439"/>
        <end position="462"/>
    </location>
</feature>
<gene>
    <name evidence="3" type="ORF">FDP41_013261</name>
</gene>
<feature type="transmembrane region" description="Helical" evidence="2">
    <location>
        <begin position="267"/>
        <end position="294"/>
    </location>
</feature>
<evidence type="ECO:0000313" key="3">
    <source>
        <dbReference type="EMBL" id="KAF0980778.1"/>
    </source>
</evidence>